<dbReference type="PRINTS" id="PR00406">
    <property type="entry name" value="CYTB5RDTASE"/>
</dbReference>
<evidence type="ECO:0000313" key="9">
    <source>
        <dbReference type="Proteomes" id="UP001175211"/>
    </source>
</evidence>
<evidence type="ECO:0000256" key="6">
    <source>
        <dbReference type="PIRSR" id="PIRSR601834-1"/>
    </source>
</evidence>
<organism evidence="8 9">
    <name type="scientific">Armillaria tabescens</name>
    <name type="common">Ringless honey mushroom</name>
    <name type="synonym">Agaricus tabescens</name>
    <dbReference type="NCBI Taxonomy" id="1929756"/>
    <lineage>
        <taxon>Eukaryota</taxon>
        <taxon>Fungi</taxon>
        <taxon>Dikarya</taxon>
        <taxon>Basidiomycota</taxon>
        <taxon>Agaricomycotina</taxon>
        <taxon>Agaricomycetes</taxon>
        <taxon>Agaricomycetidae</taxon>
        <taxon>Agaricales</taxon>
        <taxon>Marasmiineae</taxon>
        <taxon>Physalacriaceae</taxon>
        <taxon>Desarmillaria</taxon>
    </lineage>
</organism>
<dbReference type="InterPro" id="IPR001433">
    <property type="entry name" value="OxRdtase_FAD/NAD-bd"/>
</dbReference>
<dbReference type="Pfam" id="PF00175">
    <property type="entry name" value="NAD_binding_1"/>
    <property type="match status" value="1"/>
</dbReference>
<dbReference type="Gene3D" id="2.40.30.10">
    <property type="entry name" value="Translation factors"/>
    <property type="match status" value="1"/>
</dbReference>
<evidence type="ECO:0000256" key="5">
    <source>
        <dbReference type="ARBA" id="ARBA00023002"/>
    </source>
</evidence>
<sequence length="343" mass="38376">MYPPKGIYIRSFFRQIRSGFSASTCGCASMPPIHRLRAAAFIGIAGVGALYFFYSSPSKSASTLTDEPLSPSHFTPASVTSTESCGPNFRLITLTVPPKLVPPKSSFSRIWSVFIKDDDIQVERPYTPLEGIDEHGNMKFWIKKYPNGEVGRWLHSKQIGDKVELRGPLQTWLWKDDAWDEVIMISGGTGITPFYQLLHSTFQNAPSKTRFTLLHSSRSPSELPPPEILVPLIDHSRTNPERFQMKIFVDEMEKESPLGLMPQLGRIDRQAIEGCLGYKTSWWHNLFRKQRQAQPSSRVLFLVCGPEPMIGAIAGPYGRNYSQGPVLGVLGGLGFTSSQVRKL</sequence>
<dbReference type="Gene3D" id="3.40.50.80">
    <property type="entry name" value="Nucleotide-binding domain of ferredoxin-NADP reductase (FNR) module"/>
    <property type="match status" value="1"/>
</dbReference>
<feature type="binding site" evidence="6">
    <location>
        <position position="126"/>
    </location>
    <ligand>
        <name>FAD</name>
        <dbReference type="ChEBI" id="CHEBI:57692"/>
    </ligand>
</feature>
<dbReference type="InterPro" id="IPR008333">
    <property type="entry name" value="Cbr1-like_FAD-bd_dom"/>
</dbReference>
<dbReference type="InterPro" id="IPR017927">
    <property type="entry name" value="FAD-bd_FR_type"/>
</dbReference>
<dbReference type="InterPro" id="IPR039261">
    <property type="entry name" value="FNR_nucleotide-bd"/>
</dbReference>
<dbReference type="Pfam" id="PF00970">
    <property type="entry name" value="FAD_binding_6"/>
    <property type="match status" value="1"/>
</dbReference>
<dbReference type="Proteomes" id="UP001175211">
    <property type="component" value="Unassembled WGS sequence"/>
</dbReference>
<evidence type="ECO:0000256" key="2">
    <source>
        <dbReference type="ARBA" id="ARBA00006105"/>
    </source>
</evidence>
<protein>
    <submittedName>
        <fullName evidence="8">Ferredoxin reductase-like C-terminal NADP-linked domain-containing protein</fullName>
    </submittedName>
</protein>
<feature type="domain" description="FAD-binding FR-type" evidence="7">
    <location>
        <begin position="72"/>
        <end position="175"/>
    </location>
</feature>
<evidence type="ECO:0000259" key="7">
    <source>
        <dbReference type="PROSITE" id="PS51384"/>
    </source>
</evidence>
<proteinExistence type="inferred from homology"/>
<dbReference type="RefSeq" id="XP_060338395.1">
    <property type="nucleotide sequence ID" value="XM_060482164.1"/>
</dbReference>
<comment type="cofactor">
    <cofactor evidence="1 6">
        <name>FAD</name>
        <dbReference type="ChEBI" id="CHEBI:57692"/>
    </cofactor>
</comment>
<comment type="similarity">
    <text evidence="2">Belongs to the flavoprotein pyridine nucleotide cytochrome reductase family.</text>
</comment>
<dbReference type="PROSITE" id="PS51384">
    <property type="entry name" value="FAD_FR"/>
    <property type="match status" value="1"/>
</dbReference>
<evidence type="ECO:0000256" key="3">
    <source>
        <dbReference type="ARBA" id="ARBA00022630"/>
    </source>
</evidence>
<keyword evidence="9" id="KW-1185">Reference proteome</keyword>
<dbReference type="SUPFAM" id="SSF52343">
    <property type="entry name" value="Ferredoxin reductase-like, C-terminal NADP-linked domain"/>
    <property type="match status" value="1"/>
</dbReference>
<evidence type="ECO:0000256" key="1">
    <source>
        <dbReference type="ARBA" id="ARBA00001974"/>
    </source>
</evidence>
<dbReference type="PANTHER" id="PTHR19370">
    <property type="entry name" value="NADH-CYTOCHROME B5 REDUCTASE"/>
    <property type="match status" value="1"/>
</dbReference>
<name>A0AA39U6S0_ARMTA</name>
<feature type="binding site" evidence="6">
    <location>
        <position position="192"/>
    </location>
    <ligand>
        <name>FAD</name>
        <dbReference type="ChEBI" id="CHEBI:57692"/>
    </ligand>
</feature>
<dbReference type="PANTHER" id="PTHR19370:SF189">
    <property type="entry name" value="CYTOCHROME C MITOCHONDRIAL IMPORT FACTOR CYC2"/>
    <property type="match status" value="1"/>
</dbReference>
<comment type="caution">
    <text evidence="8">The sequence shown here is derived from an EMBL/GenBank/DDBJ whole genome shotgun (WGS) entry which is preliminary data.</text>
</comment>
<dbReference type="EMBL" id="JAUEPS010000002">
    <property type="protein sequence ID" value="KAK0468120.1"/>
    <property type="molecule type" value="Genomic_DNA"/>
</dbReference>
<accession>A0AA39U6S0</accession>
<keyword evidence="5" id="KW-0560">Oxidoreductase</keyword>
<keyword evidence="3 6" id="KW-0285">Flavoprotein</keyword>
<keyword evidence="4 6" id="KW-0274">FAD</keyword>
<evidence type="ECO:0000256" key="4">
    <source>
        <dbReference type="ARBA" id="ARBA00022827"/>
    </source>
</evidence>
<dbReference type="GO" id="GO:0005739">
    <property type="term" value="C:mitochondrion"/>
    <property type="evidence" value="ECO:0007669"/>
    <property type="project" value="TreeGrafter"/>
</dbReference>
<evidence type="ECO:0000313" key="8">
    <source>
        <dbReference type="EMBL" id="KAK0468120.1"/>
    </source>
</evidence>
<dbReference type="SUPFAM" id="SSF63380">
    <property type="entry name" value="Riboflavin synthase domain-like"/>
    <property type="match status" value="1"/>
</dbReference>
<dbReference type="InterPro" id="IPR017938">
    <property type="entry name" value="Riboflavin_synthase-like_b-brl"/>
</dbReference>
<feature type="binding site" evidence="6">
    <location>
        <position position="125"/>
    </location>
    <ligand>
        <name>FAD</name>
        <dbReference type="ChEBI" id="CHEBI:57692"/>
    </ligand>
</feature>
<dbReference type="AlphaFoldDB" id="A0AA39U6S0"/>
<gene>
    <name evidence="8" type="ORF">EV420DRAFT_447482</name>
</gene>
<dbReference type="GeneID" id="85365712"/>
<reference evidence="8" key="1">
    <citation type="submission" date="2023-06" db="EMBL/GenBank/DDBJ databases">
        <authorList>
            <consortium name="Lawrence Berkeley National Laboratory"/>
            <person name="Ahrendt S."/>
            <person name="Sahu N."/>
            <person name="Indic B."/>
            <person name="Wong-Bajracharya J."/>
            <person name="Merenyi Z."/>
            <person name="Ke H.-M."/>
            <person name="Monk M."/>
            <person name="Kocsube S."/>
            <person name="Drula E."/>
            <person name="Lipzen A."/>
            <person name="Balint B."/>
            <person name="Henrissat B."/>
            <person name="Andreopoulos B."/>
            <person name="Martin F.M."/>
            <person name="Harder C.B."/>
            <person name="Rigling D."/>
            <person name="Ford K.L."/>
            <person name="Foster G.D."/>
            <person name="Pangilinan J."/>
            <person name="Papanicolaou A."/>
            <person name="Barry K."/>
            <person name="LaButti K."/>
            <person name="Viragh M."/>
            <person name="Koriabine M."/>
            <person name="Yan M."/>
            <person name="Riley R."/>
            <person name="Champramary S."/>
            <person name="Plett K.L."/>
            <person name="Tsai I.J."/>
            <person name="Slot J."/>
            <person name="Sipos G."/>
            <person name="Plett J."/>
            <person name="Nagy L.G."/>
            <person name="Grigoriev I.V."/>
        </authorList>
    </citation>
    <scope>NUCLEOTIDE SEQUENCE</scope>
    <source>
        <strain evidence="8">CCBAS 213</strain>
    </source>
</reference>
<feature type="binding site" evidence="6">
    <location>
        <position position="150"/>
    </location>
    <ligand>
        <name>FAD</name>
        <dbReference type="ChEBI" id="CHEBI:57692"/>
    </ligand>
</feature>
<dbReference type="GO" id="GO:0016491">
    <property type="term" value="F:oxidoreductase activity"/>
    <property type="evidence" value="ECO:0007669"/>
    <property type="project" value="UniProtKB-KW"/>
</dbReference>
<dbReference type="CDD" id="cd06183">
    <property type="entry name" value="cyt_b5_reduct_like"/>
    <property type="match status" value="1"/>
</dbReference>
<feature type="binding site" evidence="6">
    <location>
        <position position="124"/>
    </location>
    <ligand>
        <name>FAD</name>
        <dbReference type="ChEBI" id="CHEBI:57692"/>
    </ligand>
</feature>
<feature type="binding site" evidence="6">
    <location>
        <position position="143"/>
    </location>
    <ligand>
        <name>FAD</name>
        <dbReference type="ChEBI" id="CHEBI:57692"/>
    </ligand>
</feature>
<dbReference type="InterPro" id="IPR001834">
    <property type="entry name" value="CBR-like"/>
</dbReference>